<keyword evidence="2" id="KW-1185">Reference proteome</keyword>
<dbReference type="Pfam" id="PF04199">
    <property type="entry name" value="Cyclase"/>
    <property type="match status" value="1"/>
</dbReference>
<dbReference type="GO" id="GO:0004061">
    <property type="term" value="F:arylformamidase activity"/>
    <property type="evidence" value="ECO:0007669"/>
    <property type="project" value="InterPro"/>
</dbReference>
<evidence type="ECO:0000313" key="2">
    <source>
        <dbReference type="Proteomes" id="UP000288669"/>
    </source>
</evidence>
<protein>
    <submittedName>
        <fullName evidence="1">Cyclase</fullName>
    </submittedName>
</protein>
<gene>
    <name evidence="1" type="ORF">CBF30_00250</name>
</gene>
<reference evidence="1 2" key="1">
    <citation type="submission" date="2017-05" db="EMBL/GenBank/DDBJ databases">
        <title>Vagococcus spp. assemblies.</title>
        <authorList>
            <person name="Gulvik C.A."/>
        </authorList>
    </citation>
    <scope>NUCLEOTIDE SEQUENCE [LARGE SCALE GENOMIC DNA]</scope>
    <source>
        <strain evidence="1 2">DSM 24756</strain>
    </source>
</reference>
<sequence length="244" mass="28033">MELTTIFQELKKHRWVNLSHGIHENIPHFSAFKPLKEKTLFTLEQDGFFAKEYTLATQYGTHIDAPIHFAKQKRYLQELDLKELLLPLYVIHKEKEVQANPDYEVSLQDILDFEATHGTLPEDAFVAFSSGWSKRWDSKENFYNLDADDNAHTPGWSLEALNYLCETRNITAIGHETLDTDSSKQFRKNNALLAELYILSQDKYQVEVLKNLDILPATGAYISISFPNILDAPGFPVRAIAYLP</sequence>
<dbReference type="Gene3D" id="3.50.30.50">
    <property type="entry name" value="Putative cyclase"/>
    <property type="match status" value="1"/>
</dbReference>
<dbReference type="GO" id="GO:0019441">
    <property type="term" value="P:L-tryptophan catabolic process to kynurenine"/>
    <property type="evidence" value="ECO:0007669"/>
    <property type="project" value="InterPro"/>
</dbReference>
<dbReference type="PANTHER" id="PTHR31118:SF12">
    <property type="entry name" value="CYCLASE-LIKE PROTEIN 2"/>
    <property type="match status" value="1"/>
</dbReference>
<dbReference type="OrthoDB" id="9796085at2"/>
<dbReference type="InterPro" id="IPR037175">
    <property type="entry name" value="KFase_sf"/>
</dbReference>
<proteinExistence type="predicted"/>
<accession>A0A430AIH3</accession>
<organism evidence="1 2">
    <name type="scientific">Vagococcus entomophilus</name>
    <dbReference type="NCBI Taxonomy" id="1160095"/>
    <lineage>
        <taxon>Bacteria</taxon>
        <taxon>Bacillati</taxon>
        <taxon>Bacillota</taxon>
        <taxon>Bacilli</taxon>
        <taxon>Lactobacillales</taxon>
        <taxon>Enterococcaceae</taxon>
        <taxon>Vagococcus</taxon>
    </lineage>
</organism>
<dbReference type="PANTHER" id="PTHR31118">
    <property type="entry name" value="CYCLASE-LIKE PROTEIN 2"/>
    <property type="match status" value="1"/>
</dbReference>
<comment type="caution">
    <text evidence="1">The sequence shown here is derived from an EMBL/GenBank/DDBJ whole genome shotgun (WGS) entry which is preliminary data.</text>
</comment>
<dbReference type="AlphaFoldDB" id="A0A430AIH3"/>
<dbReference type="SUPFAM" id="SSF102198">
    <property type="entry name" value="Putative cyclase"/>
    <property type="match status" value="1"/>
</dbReference>
<dbReference type="RefSeq" id="WP_126821617.1">
    <property type="nucleotide sequence ID" value="NZ_JBHLWU010000001.1"/>
</dbReference>
<dbReference type="EMBL" id="NGJZ01000001">
    <property type="protein sequence ID" value="RSU07707.1"/>
    <property type="molecule type" value="Genomic_DNA"/>
</dbReference>
<dbReference type="InterPro" id="IPR007325">
    <property type="entry name" value="KFase/CYL"/>
</dbReference>
<dbReference type="Proteomes" id="UP000288669">
    <property type="component" value="Unassembled WGS sequence"/>
</dbReference>
<evidence type="ECO:0000313" key="1">
    <source>
        <dbReference type="EMBL" id="RSU07707.1"/>
    </source>
</evidence>
<name>A0A430AIH3_9ENTE</name>